<keyword evidence="5" id="KW-1185">Reference proteome</keyword>
<evidence type="ECO:0000259" key="3">
    <source>
        <dbReference type="PROSITE" id="PS51635"/>
    </source>
</evidence>
<dbReference type="GO" id="GO:0055088">
    <property type="term" value="P:lipid homeostasis"/>
    <property type="evidence" value="ECO:0007669"/>
    <property type="project" value="TreeGrafter"/>
</dbReference>
<dbReference type="Ensembl" id="ENSSFAT00005022223.1">
    <property type="protein sequence ID" value="ENSSFAP00005021314.1"/>
    <property type="gene ID" value="ENSSFAG00005011139.1"/>
</dbReference>
<feature type="short sequence motif" description="GXSXG" evidence="2">
    <location>
        <begin position="46"/>
        <end position="50"/>
    </location>
</feature>
<dbReference type="AlphaFoldDB" id="A0A672H2Y4"/>
<proteinExistence type="predicted"/>
<dbReference type="PANTHER" id="PTHR12406">
    <property type="entry name" value="CALCIUM-INDEPENDENT PHOSPHOLIPASE A2 IPLA2 -RELATED"/>
    <property type="match status" value="1"/>
</dbReference>
<feature type="active site" description="Proton acceptor" evidence="2">
    <location>
        <position position="150"/>
    </location>
</feature>
<reference evidence="4" key="2">
    <citation type="submission" date="2025-08" db="UniProtKB">
        <authorList>
            <consortium name="Ensembl"/>
        </authorList>
    </citation>
    <scope>IDENTIFICATION</scope>
</reference>
<evidence type="ECO:0000256" key="1">
    <source>
        <dbReference type="ARBA" id="ARBA00023098"/>
    </source>
</evidence>
<organism evidence="4 5">
    <name type="scientific">Salarias fasciatus</name>
    <name type="common">Jewelled blenny</name>
    <name type="synonym">Blennius fasciatus</name>
    <dbReference type="NCBI Taxonomy" id="181472"/>
    <lineage>
        <taxon>Eukaryota</taxon>
        <taxon>Metazoa</taxon>
        <taxon>Chordata</taxon>
        <taxon>Craniata</taxon>
        <taxon>Vertebrata</taxon>
        <taxon>Euteleostomi</taxon>
        <taxon>Actinopterygii</taxon>
        <taxon>Neopterygii</taxon>
        <taxon>Teleostei</taxon>
        <taxon>Neoteleostei</taxon>
        <taxon>Acanthomorphata</taxon>
        <taxon>Ovalentaria</taxon>
        <taxon>Blenniimorphae</taxon>
        <taxon>Blenniiformes</taxon>
        <taxon>Blennioidei</taxon>
        <taxon>Blenniidae</taxon>
        <taxon>Salariinae</taxon>
        <taxon>Salarias</taxon>
    </lineage>
</organism>
<dbReference type="GO" id="GO:0004806">
    <property type="term" value="F:triacylglycerol lipase activity"/>
    <property type="evidence" value="ECO:0007669"/>
    <property type="project" value="TreeGrafter"/>
</dbReference>
<dbReference type="SUPFAM" id="SSF52151">
    <property type="entry name" value="FabD/lysophospholipase-like"/>
    <property type="match status" value="1"/>
</dbReference>
<dbReference type="GO" id="GO:0005811">
    <property type="term" value="C:lipid droplet"/>
    <property type="evidence" value="ECO:0007669"/>
    <property type="project" value="TreeGrafter"/>
</dbReference>
<reference evidence="4" key="3">
    <citation type="submission" date="2025-09" db="UniProtKB">
        <authorList>
            <consortium name="Ensembl"/>
        </authorList>
    </citation>
    <scope>IDENTIFICATION</scope>
</reference>
<dbReference type="OMA" id="IASCYVP"/>
<evidence type="ECO:0000256" key="2">
    <source>
        <dbReference type="PROSITE-ProRule" id="PRU01161"/>
    </source>
</evidence>
<dbReference type="InterPro" id="IPR033562">
    <property type="entry name" value="PLPL"/>
</dbReference>
<comment type="caution">
    <text evidence="2">Lacks conserved residue(s) required for the propagation of feature annotation.</text>
</comment>
<dbReference type="PANTHER" id="PTHR12406:SF46">
    <property type="entry name" value="PATATIN-LIKE PHOSPHOLIPASE DOMAIN-CONTAINING PROTEIN 2"/>
    <property type="match status" value="1"/>
</dbReference>
<accession>A0A672H2Y4</accession>
<protein>
    <recommendedName>
        <fullName evidence="3">PNPLA domain-containing protein</fullName>
    </recommendedName>
</protein>
<evidence type="ECO:0000313" key="5">
    <source>
        <dbReference type="Proteomes" id="UP000472267"/>
    </source>
</evidence>
<reference evidence="4" key="1">
    <citation type="submission" date="2019-06" db="EMBL/GenBank/DDBJ databases">
        <authorList>
            <consortium name="Wellcome Sanger Institute Data Sharing"/>
        </authorList>
    </citation>
    <scope>NUCLEOTIDE SEQUENCE [LARGE SCALE GENOMIC DNA]</scope>
</reference>
<feature type="active site" description="Nucleophile" evidence="2">
    <location>
        <position position="48"/>
    </location>
</feature>
<sequence>IVVYTDVPRSISFSGSGFLATYQLGVAQCFLTCAPWMLRSAPCVLGASAGSLVAAAVVCEINLSEQLKAFPLGPLSPSVNVFHWLERVLHKYLPPDADRLSSGRLAVAVTHMKTNIKSKLLRPQALLCSCFVPGYCGFYPPTFKGVHYLDGGFSGIQPTMPLSSNRTLTVCPFSGEVDICPADPPCLMDLVAIGVTLKGNMANSIRIFNALCPLGVEVRAMWLNNER</sequence>
<keyword evidence="1 2" id="KW-0443">Lipid metabolism</keyword>
<dbReference type="GO" id="GO:0019433">
    <property type="term" value="P:triglyceride catabolic process"/>
    <property type="evidence" value="ECO:0007669"/>
    <property type="project" value="TreeGrafter"/>
</dbReference>
<keyword evidence="2" id="KW-0378">Hydrolase</keyword>
<dbReference type="GO" id="GO:0016020">
    <property type="term" value="C:membrane"/>
    <property type="evidence" value="ECO:0007669"/>
    <property type="project" value="TreeGrafter"/>
</dbReference>
<evidence type="ECO:0000313" key="4">
    <source>
        <dbReference type="Ensembl" id="ENSSFAP00005021314.1"/>
    </source>
</evidence>
<dbReference type="InterPro" id="IPR016035">
    <property type="entry name" value="Acyl_Trfase/lysoPLipase"/>
</dbReference>
<name>A0A672H2Y4_SALFA</name>
<dbReference type="GO" id="GO:0005737">
    <property type="term" value="C:cytoplasm"/>
    <property type="evidence" value="ECO:0007669"/>
    <property type="project" value="TreeGrafter"/>
</dbReference>
<keyword evidence="2" id="KW-0442">Lipid degradation</keyword>
<dbReference type="InParanoid" id="A0A672H2Y4"/>
<dbReference type="InterPro" id="IPR002641">
    <property type="entry name" value="PNPLA_dom"/>
</dbReference>
<feature type="short sequence motif" description="DGA/G" evidence="2">
    <location>
        <begin position="150"/>
        <end position="152"/>
    </location>
</feature>
<dbReference type="PROSITE" id="PS51635">
    <property type="entry name" value="PNPLA"/>
    <property type="match status" value="1"/>
</dbReference>
<feature type="domain" description="PNPLA" evidence="3">
    <location>
        <begin position="11"/>
        <end position="163"/>
    </location>
</feature>
<dbReference type="Proteomes" id="UP000472267">
    <property type="component" value="Chromosome 20"/>
</dbReference>